<feature type="transmembrane region" description="Helical" evidence="1">
    <location>
        <begin position="45"/>
        <end position="64"/>
    </location>
</feature>
<evidence type="ECO:0000256" key="1">
    <source>
        <dbReference type="SAM" id="Phobius"/>
    </source>
</evidence>
<protein>
    <submittedName>
        <fullName evidence="2">Uncharacterized protein</fullName>
    </submittedName>
</protein>
<evidence type="ECO:0000313" key="2">
    <source>
        <dbReference type="EMBL" id="MCP1728369.1"/>
    </source>
</evidence>
<proteinExistence type="predicted"/>
<dbReference type="EMBL" id="JALJYF010000002">
    <property type="protein sequence ID" value="MCP1728369.1"/>
    <property type="molecule type" value="Genomic_DNA"/>
</dbReference>
<keyword evidence="1" id="KW-0472">Membrane</keyword>
<accession>A0ABT1GAL4</accession>
<feature type="transmembrane region" description="Helical" evidence="1">
    <location>
        <begin position="76"/>
        <end position="93"/>
    </location>
</feature>
<organism evidence="2 3">
    <name type="scientific">Natronospira proteinivora</name>
    <dbReference type="NCBI Taxonomy" id="1807133"/>
    <lineage>
        <taxon>Bacteria</taxon>
        <taxon>Pseudomonadati</taxon>
        <taxon>Pseudomonadota</taxon>
        <taxon>Gammaproteobacteria</taxon>
        <taxon>Natronospirales</taxon>
        <taxon>Natronospiraceae</taxon>
        <taxon>Natronospira</taxon>
    </lineage>
</organism>
<reference evidence="2 3" key="1">
    <citation type="submission" date="2022-03" db="EMBL/GenBank/DDBJ databases">
        <title>Genomic Encyclopedia of Type Strains, Phase III (KMG-III): the genomes of soil and plant-associated and newly described type strains.</title>
        <authorList>
            <person name="Whitman W."/>
        </authorList>
    </citation>
    <scope>NUCLEOTIDE SEQUENCE [LARGE SCALE GENOMIC DNA]</scope>
    <source>
        <strain evidence="2 3">BSker1</strain>
    </source>
</reference>
<dbReference type="Proteomes" id="UP001523550">
    <property type="component" value="Unassembled WGS sequence"/>
</dbReference>
<keyword evidence="1" id="KW-0812">Transmembrane</keyword>
<name>A0ABT1GAL4_9GAMM</name>
<feature type="transmembrane region" description="Helical" evidence="1">
    <location>
        <begin position="21"/>
        <end position="39"/>
    </location>
</feature>
<evidence type="ECO:0000313" key="3">
    <source>
        <dbReference type="Proteomes" id="UP001523550"/>
    </source>
</evidence>
<keyword evidence="3" id="KW-1185">Reference proteome</keyword>
<comment type="caution">
    <text evidence="2">The sequence shown here is derived from an EMBL/GenBank/DDBJ whole genome shotgun (WGS) entry which is preliminary data.</text>
</comment>
<gene>
    <name evidence="2" type="ORF">J2T60_002369</name>
</gene>
<dbReference type="RefSeq" id="WP_253450372.1">
    <property type="nucleotide sequence ID" value="NZ_JALJYF010000002.1"/>
</dbReference>
<sequence length="130" mass="14881">MRRAPSQQTHRRWIKAMMGFGQRYGLYAALIPGTFLLWMAWQDALLLSAIVAGPIAGGLSFQAAYRYYQGGDESQWLLMLAFGFSGWPILQLLERDGLTHWEQGQLTLQYFALVIAIWLVLAWMRGRLSQ</sequence>
<feature type="transmembrane region" description="Helical" evidence="1">
    <location>
        <begin position="105"/>
        <end position="124"/>
    </location>
</feature>
<keyword evidence="1" id="KW-1133">Transmembrane helix</keyword>